<evidence type="ECO:0000313" key="2">
    <source>
        <dbReference type="EMBL" id="THV35696.1"/>
    </source>
</evidence>
<dbReference type="RefSeq" id="WP_136536853.1">
    <property type="nucleotide sequence ID" value="NZ_STGY01000073.1"/>
</dbReference>
<evidence type="ECO:0000313" key="3">
    <source>
        <dbReference type="Proteomes" id="UP000308760"/>
    </source>
</evidence>
<feature type="region of interest" description="Disordered" evidence="1">
    <location>
        <begin position="1"/>
        <end position="33"/>
    </location>
</feature>
<accession>A0A4V4HQZ3</accession>
<comment type="caution">
    <text evidence="2">The sequence shown here is derived from an EMBL/GenBank/DDBJ whole genome shotgun (WGS) entry which is preliminary data.</text>
</comment>
<dbReference type="OrthoDB" id="833207at2"/>
<keyword evidence="3" id="KW-1185">Reference proteome</keyword>
<proteinExistence type="predicted"/>
<dbReference type="EMBL" id="STGY01000073">
    <property type="protein sequence ID" value="THV35696.1"/>
    <property type="molecule type" value="Genomic_DNA"/>
</dbReference>
<gene>
    <name evidence="2" type="ORF">FAB82_22740</name>
</gene>
<dbReference type="Proteomes" id="UP000308760">
    <property type="component" value="Unassembled WGS sequence"/>
</dbReference>
<reference evidence="2 3" key="2">
    <citation type="submission" date="2019-05" db="EMBL/GenBank/DDBJ databases">
        <title>Glycomyces buryatensis sp. nov.</title>
        <authorList>
            <person name="Nikitina E."/>
        </authorList>
    </citation>
    <scope>NUCLEOTIDE SEQUENCE [LARGE SCALE GENOMIC DNA]</scope>
    <source>
        <strain evidence="2 3">18</strain>
    </source>
</reference>
<dbReference type="AlphaFoldDB" id="A0A4V4HQZ3"/>
<sequence>MTRRRKNTSTNAPTAEAARPVEPTGKETPLGTFGTDPVVFTVLEVPDSGDEGTEYRVYVNDGPAGPRLVCWFTSDPEAEPVWRGAWNGDGMCGRIEAKARKIIANTHSASSV</sequence>
<reference evidence="3" key="1">
    <citation type="submission" date="2019-04" db="EMBL/GenBank/DDBJ databases">
        <title>Nocardioides xinjiangensis sp. nov.</title>
        <authorList>
            <person name="Liu S."/>
        </authorList>
    </citation>
    <scope>NUCLEOTIDE SEQUENCE [LARGE SCALE GENOMIC DNA]</scope>
    <source>
        <strain evidence="3">18</strain>
    </source>
</reference>
<organism evidence="2 3">
    <name type="scientific">Glycomyces buryatensis</name>
    <dbReference type="NCBI Taxonomy" id="2570927"/>
    <lineage>
        <taxon>Bacteria</taxon>
        <taxon>Bacillati</taxon>
        <taxon>Actinomycetota</taxon>
        <taxon>Actinomycetes</taxon>
        <taxon>Glycomycetales</taxon>
        <taxon>Glycomycetaceae</taxon>
        <taxon>Glycomyces</taxon>
    </lineage>
</organism>
<protein>
    <submittedName>
        <fullName evidence="2">Uncharacterized protein</fullName>
    </submittedName>
</protein>
<evidence type="ECO:0000256" key="1">
    <source>
        <dbReference type="SAM" id="MobiDB-lite"/>
    </source>
</evidence>
<name>A0A4V4HQZ3_9ACTN</name>